<comment type="catalytic activity">
    <reaction evidence="8">
        <text>beta-nicotinamide D-ribonucleotide + ATP + H(+) = diphosphate + NAD(+)</text>
        <dbReference type="Rhea" id="RHEA:21360"/>
        <dbReference type="ChEBI" id="CHEBI:14649"/>
        <dbReference type="ChEBI" id="CHEBI:15378"/>
        <dbReference type="ChEBI" id="CHEBI:30616"/>
        <dbReference type="ChEBI" id="CHEBI:33019"/>
        <dbReference type="ChEBI" id="CHEBI:57540"/>
        <dbReference type="EC" id="2.7.7.1"/>
    </reaction>
</comment>
<dbReference type="GO" id="GO:0009435">
    <property type="term" value="P:NAD+ biosynthetic process"/>
    <property type="evidence" value="ECO:0007669"/>
    <property type="project" value="UniProtKB-UniPathway"/>
</dbReference>
<evidence type="ECO:0000256" key="5">
    <source>
        <dbReference type="ARBA" id="ARBA00022741"/>
    </source>
</evidence>
<evidence type="ECO:0000256" key="8">
    <source>
        <dbReference type="ARBA" id="ARBA00049001"/>
    </source>
</evidence>
<dbReference type="PANTHER" id="PTHR31285">
    <property type="entry name" value="NICOTINAMIDE MONONUCLEOTIDE ADENYLYLTRANSFERASE"/>
    <property type="match status" value="1"/>
</dbReference>
<dbReference type="OrthoDB" id="5591297at2759"/>
<evidence type="ECO:0000256" key="4">
    <source>
        <dbReference type="ARBA" id="ARBA00022695"/>
    </source>
</evidence>
<keyword evidence="7" id="KW-0520">NAD</keyword>
<organism evidence="9 10">
    <name type="scientific">Erysiphe neolycopersici</name>
    <dbReference type="NCBI Taxonomy" id="212602"/>
    <lineage>
        <taxon>Eukaryota</taxon>
        <taxon>Fungi</taxon>
        <taxon>Dikarya</taxon>
        <taxon>Ascomycota</taxon>
        <taxon>Pezizomycotina</taxon>
        <taxon>Leotiomycetes</taxon>
        <taxon>Erysiphales</taxon>
        <taxon>Erysiphaceae</taxon>
        <taxon>Erysiphe</taxon>
    </lineage>
</organism>
<dbReference type="EMBL" id="MCFK01002086">
    <property type="protein sequence ID" value="RKF64163.1"/>
    <property type="molecule type" value="Genomic_DNA"/>
</dbReference>
<name>A0A420I3A0_9PEZI</name>
<dbReference type="GO" id="GO:0005634">
    <property type="term" value="C:nucleus"/>
    <property type="evidence" value="ECO:0007669"/>
    <property type="project" value="TreeGrafter"/>
</dbReference>
<evidence type="ECO:0000256" key="3">
    <source>
        <dbReference type="ARBA" id="ARBA00022679"/>
    </source>
</evidence>
<reference evidence="9 10" key="1">
    <citation type="journal article" date="2018" name="BMC Genomics">
        <title>Comparative genome analyses reveal sequence features reflecting distinct modes of host-adaptation between dicot and monocot powdery mildew.</title>
        <authorList>
            <person name="Wu Y."/>
            <person name="Ma X."/>
            <person name="Pan Z."/>
            <person name="Kale S.D."/>
            <person name="Song Y."/>
            <person name="King H."/>
            <person name="Zhang Q."/>
            <person name="Presley C."/>
            <person name="Deng X."/>
            <person name="Wei C.I."/>
            <person name="Xiao S."/>
        </authorList>
    </citation>
    <scope>NUCLEOTIDE SEQUENCE [LARGE SCALE GENOMIC DNA]</scope>
    <source>
        <strain evidence="9">UMSG2</strain>
    </source>
</reference>
<dbReference type="STRING" id="212602.A0A420I3A0"/>
<comment type="pathway">
    <text evidence="1">Cofactor biosynthesis; NAD(+) biosynthesis.</text>
</comment>
<dbReference type="CDD" id="cd02165">
    <property type="entry name" value="NMNAT"/>
    <property type="match status" value="1"/>
</dbReference>
<evidence type="ECO:0000256" key="1">
    <source>
        <dbReference type="ARBA" id="ARBA00004790"/>
    </source>
</evidence>
<dbReference type="UniPathway" id="UPA00253">
    <property type="reaction ID" value="UER00600"/>
</dbReference>
<dbReference type="AlphaFoldDB" id="A0A420I3A0"/>
<evidence type="ECO:0000313" key="10">
    <source>
        <dbReference type="Proteomes" id="UP000286134"/>
    </source>
</evidence>
<protein>
    <submittedName>
        <fullName evidence="9">Nicotinamide mononucleotide adenylyltransferase</fullName>
    </submittedName>
</protein>
<gene>
    <name evidence="9" type="ORF">OnM2_020084</name>
</gene>
<dbReference type="GO" id="GO:0000309">
    <property type="term" value="F:nicotinamide-nucleotide adenylyltransferase activity"/>
    <property type="evidence" value="ECO:0007669"/>
    <property type="project" value="UniProtKB-EC"/>
</dbReference>
<keyword evidence="4 9" id="KW-0548">Nucleotidyltransferase</keyword>
<evidence type="ECO:0000313" key="9">
    <source>
        <dbReference type="EMBL" id="RKF64163.1"/>
    </source>
</evidence>
<dbReference type="GO" id="GO:0005737">
    <property type="term" value="C:cytoplasm"/>
    <property type="evidence" value="ECO:0007669"/>
    <property type="project" value="TreeGrafter"/>
</dbReference>
<proteinExistence type="predicted"/>
<dbReference type="InterPro" id="IPR005248">
    <property type="entry name" value="NadD/NMNAT"/>
</dbReference>
<keyword evidence="3 9" id="KW-0808">Transferase</keyword>
<dbReference type="SUPFAM" id="SSF52374">
    <property type="entry name" value="Nucleotidylyl transferase"/>
    <property type="match status" value="1"/>
</dbReference>
<dbReference type="Gene3D" id="3.40.50.620">
    <property type="entry name" value="HUPs"/>
    <property type="match status" value="1"/>
</dbReference>
<dbReference type="GO" id="GO:0016887">
    <property type="term" value="F:ATP hydrolysis activity"/>
    <property type="evidence" value="ECO:0007669"/>
    <property type="project" value="TreeGrafter"/>
</dbReference>
<evidence type="ECO:0000256" key="6">
    <source>
        <dbReference type="ARBA" id="ARBA00022840"/>
    </source>
</evidence>
<evidence type="ECO:0000256" key="7">
    <source>
        <dbReference type="ARBA" id="ARBA00023027"/>
    </source>
</evidence>
<comment type="caution">
    <text evidence="9">The sequence shown here is derived from an EMBL/GenBank/DDBJ whole genome shotgun (WGS) entry which is preliminary data.</text>
</comment>
<keyword evidence="10" id="KW-1185">Reference proteome</keyword>
<dbReference type="Proteomes" id="UP000286134">
    <property type="component" value="Unassembled WGS sequence"/>
</dbReference>
<keyword evidence="2" id="KW-0662">Pyridine nucleotide biosynthesis</keyword>
<dbReference type="GO" id="GO:0005524">
    <property type="term" value="F:ATP binding"/>
    <property type="evidence" value="ECO:0007669"/>
    <property type="project" value="UniProtKB-KW"/>
</dbReference>
<sequence>MLRQCIESRLSYYQQSLSLFSASSHKFKIVHSISNRPASINSSSTYSSNGYESLKTAAPLYILDASFNPPTVAHMRMILHSGLFAGNGSIATCQSRLLLLLAVKNADKPPQRASLDHRLSMMEMFCSDLLLNIPENQRENLKIDIGIISSPYFVDKMNTIEASGLYPPDMEHIYLIGFDTLARIMNPQYYPPNYTLEKLQSPLEKHRFLVFYRPGDKYGSESEQNTYLADIANGSLDAVAGQRDWVREGRIKLHEVSNCTNCDNENIISSTKIRDIIKQGDEKLIKTSLGKILTVCVHEWIGCNRLYI</sequence>
<keyword evidence="6" id="KW-0067">ATP-binding</keyword>
<dbReference type="PANTHER" id="PTHR31285:SF0">
    <property type="entry name" value="NICOTINAMIDE MONONUCLEOTIDE ADENYLYLTRANSFERASE"/>
    <property type="match status" value="1"/>
</dbReference>
<evidence type="ECO:0000256" key="2">
    <source>
        <dbReference type="ARBA" id="ARBA00022642"/>
    </source>
</evidence>
<accession>A0A420I3A0</accession>
<dbReference type="InterPro" id="IPR014729">
    <property type="entry name" value="Rossmann-like_a/b/a_fold"/>
</dbReference>
<keyword evidence="5" id="KW-0547">Nucleotide-binding</keyword>